<evidence type="ECO:0000256" key="6">
    <source>
        <dbReference type="ARBA" id="ARBA00022989"/>
    </source>
</evidence>
<evidence type="ECO:0000256" key="11">
    <source>
        <dbReference type="ARBA" id="ARBA00023303"/>
    </source>
</evidence>
<feature type="non-terminal residue" evidence="14">
    <location>
        <position position="439"/>
    </location>
</feature>
<keyword evidence="7" id="KW-0915">Sodium</keyword>
<accession>A0AAD7ZP59</accession>
<keyword evidence="10 12" id="KW-0739">Sodium transport</keyword>
<evidence type="ECO:0000256" key="12">
    <source>
        <dbReference type="RuleBase" id="RU000679"/>
    </source>
</evidence>
<organism evidence="14 15">
    <name type="scientific">Diploptera punctata</name>
    <name type="common">Pacific beetle cockroach</name>
    <dbReference type="NCBI Taxonomy" id="6984"/>
    <lineage>
        <taxon>Eukaryota</taxon>
        <taxon>Metazoa</taxon>
        <taxon>Ecdysozoa</taxon>
        <taxon>Arthropoda</taxon>
        <taxon>Hexapoda</taxon>
        <taxon>Insecta</taxon>
        <taxon>Pterygota</taxon>
        <taxon>Neoptera</taxon>
        <taxon>Polyneoptera</taxon>
        <taxon>Dictyoptera</taxon>
        <taxon>Blattodea</taxon>
        <taxon>Blaberoidea</taxon>
        <taxon>Blaberidae</taxon>
        <taxon>Diplopterinae</taxon>
        <taxon>Diploptera</taxon>
    </lineage>
</organism>
<comment type="similarity">
    <text evidence="2 12">Belongs to the amiloride-sensitive sodium channel (TC 1.A.6) family.</text>
</comment>
<dbReference type="GO" id="GO:0015280">
    <property type="term" value="F:ligand-gated sodium channel activity"/>
    <property type="evidence" value="ECO:0007669"/>
    <property type="project" value="TreeGrafter"/>
</dbReference>
<dbReference type="Pfam" id="PF00858">
    <property type="entry name" value="ASC"/>
    <property type="match status" value="1"/>
</dbReference>
<comment type="subcellular location">
    <subcellularLocation>
        <location evidence="1">Membrane</location>
        <topology evidence="1">Multi-pass membrane protein</topology>
    </subcellularLocation>
</comment>
<keyword evidence="3 12" id="KW-0813">Transport</keyword>
<dbReference type="PANTHER" id="PTHR11690">
    <property type="entry name" value="AMILORIDE-SENSITIVE SODIUM CHANNEL-RELATED"/>
    <property type="match status" value="1"/>
</dbReference>
<evidence type="ECO:0000256" key="10">
    <source>
        <dbReference type="ARBA" id="ARBA00023201"/>
    </source>
</evidence>
<reference evidence="14" key="1">
    <citation type="journal article" date="2023" name="IScience">
        <title>Live-bearing cockroach genome reveals convergent evolutionary mechanisms linked to viviparity in insects and beyond.</title>
        <authorList>
            <person name="Fouks B."/>
            <person name="Harrison M.C."/>
            <person name="Mikhailova A.A."/>
            <person name="Marchal E."/>
            <person name="English S."/>
            <person name="Carruthers M."/>
            <person name="Jennings E.C."/>
            <person name="Chiamaka E.L."/>
            <person name="Frigard R.A."/>
            <person name="Pippel M."/>
            <person name="Attardo G.M."/>
            <person name="Benoit J.B."/>
            <person name="Bornberg-Bauer E."/>
            <person name="Tobe S.S."/>
        </authorList>
    </citation>
    <scope>NUCLEOTIDE SEQUENCE</scope>
    <source>
        <strain evidence="14">Stay&amp;Tobe</strain>
    </source>
</reference>
<dbReference type="AlphaFoldDB" id="A0AAD7ZP59"/>
<evidence type="ECO:0000313" key="15">
    <source>
        <dbReference type="Proteomes" id="UP001233999"/>
    </source>
</evidence>
<dbReference type="Gene3D" id="1.10.287.770">
    <property type="entry name" value="YojJ-like"/>
    <property type="match status" value="1"/>
</dbReference>
<sequence>KPDDEVNKLYIKYLCEEANNTNYTFTPEDEEALLEHANWDTIQNFMTKVRQPCHEMLLACYYGGHPHSCVTIFNPSLTDEGICCSFNKVKRDLIFRNPRDLSDLNVTFPAKVADWTPENGYPKGTPTGTLPWRPRGAGTHLGLTLLLDANIDDYYCSSTASVGFKFRLHNPVETPKVAEFGHTLSPGKEYRIAIRPIITNSSATLKGIPTNKRQCVFSNEKYLKFYRTYTQRNCALECEANYTLEVCQCVPYYLPKDANTTICGQKEENCTTGARRTIEMRLVDEFANTTIFTTNNDEYLQKPTCQCLPGCSELNYQITLSSARFGGTFPLSKEFIATTQRNETYFKRNVAIVHFYFMESQFFNYHKSELFGFTEFLSNTGGLLGLFLGFSFLSVVEAFYFISLRLWCSLIKKRNPQKPSILLTNANNINTVTPYPFTQ</sequence>
<keyword evidence="11 12" id="KW-0407">Ion channel</keyword>
<evidence type="ECO:0000256" key="4">
    <source>
        <dbReference type="ARBA" id="ARBA00022461"/>
    </source>
</evidence>
<evidence type="ECO:0000256" key="3">
    <source>
        <dbReference type="ARBA" id="ARBA00022448"/>
    </source>
</evidence>
<evidence type="ECO:0000256" key="2">
    <source>
        <dbReference type="ARBA" id="ARBA00007193"/>
    </source>
</evidence>
<evidence type="ECO:0000256" key="9">
    <source>
        <dbReference type="ARBA" id="ARBA00023136"/>
    </source>
</evidence>
<evidence type="ECO:0000256" key="13">
    <source>
        <dbReference type="SAM" id="Phobius"/>
    </source>
</evidence>
<comment type="caution">
    <text evidence="14">The sequence shown here is derived from an EMBL/GenBank/DDBJ whole genome shotgun (WGS) entry which is preliminary data.</text>
</comment>
<keyword evidence="15" id="KW-1185">Reference proteome</keyword>
<dbReference type="PRINTS" id="PR01078">
    <property type="entry name" value="AMINACHANNEL"/>
</dbReference>
<gene>
    <name evidence="14" type="ORF">L9F63_021678</name>
</gene>
<dbReference type="Proteomes" id="UP001233999">
    <property type="component" value="Unassembled WGS sequence"/>
</dbReference>
<keyword evidence="6 13" id="KW-1133">Transmembrane helix</keyword>
<evidence type="ECO:0000256" key="1">
    <source>
        <dbReference type="ARBA" id="ARBA00004141"/>
    </source>
</evidence>
<evidence type="ECO:0008006" key="16">
    <source>
        <dbReference type="Google" id="ProtNLM"/>
    </source>
</evidence>
<keyword evidence="8 12" id="KW-0406">Ion transport</keyword>
<evidence type="ECO:0000256" key="5">
    <source>
        <dbReference type="ARBA" id="ARBA00022692"/>
    </source>
</evidence>
<dbReference type="InterPro" id="IPR001873">
    <property type="entry name" value="ENaC"/>
</dbReference>
<dbReference type="GO" id="GO:0005886">
    <property type="term" value="C:plasma membrane"/>
    <property type="evidence" value="ECO:0007669"/>
    <property type="project" value="TreeGrafter"/>
</dbReference>
<feature type="transmembrane region" description="Helical" evidence="13">
    <location>
        <begin position="383"/>
        <end position="408"/>
    </location>
</feature>
<keyword evidence="5 12" id="KW-0812">Transmembrane</keyword>
<evidence type="ECO:0000256" key="8">
    <source>
        <dbReference type="ARBA" id="ARBA00023065"/>
    </source>
</evidence>
<dbReference type="Gene3D" id="2.60.470.10">
    <property type="entry name" value="Acid-sensing ion channels like domains"/>
    <property type="match status" value="1"/>
</dbReference>
<dbReference type="EMBL" id="JASPKZ010007487">
    <property type="protein sequence ID" value="KAJ9583986.1"/>
    <property type="molecule type" value="Genomic_DNA"/>
</dbReference>
<evidence type="ECO:0000256" key="7">
    <source>
        <dbReference type="ARBA" id="ARBA00023053"/>
    </source>
</evidence>
<protein>
    <recommendedName>
        <fullName evidence="16">Sodium channel protein Nach</fullName>
    </recommendedName>
</protein>
<dbReference type="PANTHER" id="PTHR11690:SF243">
    <property type="entry name" value="PICKPOCKET 12-RELATED"/>
    <property type="match status" value="1"/>
</dbReference>
<name>A0AAD7ZP59_DIPPU</name>
<keyword evidence="4 12" id="KW-0894">Sodium channel</keyword>
<proteinExistence type="inferred from homology"/>
<keyword evidence="9 13" id="KW-0472">Membrane</keyword>
<reference evidence="14" key="2">
    <citation type="submission" date="2023-05" db="EMBL/GenBank/DDBJ databases">
        <authorList>
            <person name="Fouks B."/>
        </authorList>
    </citation>
    <scope>NUCLEOTIDE SEQUENCE</scope>
    <source>
        <strain evidence="14">Stay&amp;Tobe</strain>
        <tissue evidence="14">Testes</tissue>
    </source>
</reference>
<evidence type="ECO:0000313" key="14">
    <source>
        <dbReference type="EMBL" id="KAJ9583986.1"/>
    </source>
</evidence>